<dbReference type="PANTHER" id="PTHR34216:SF3">
    <property type="entry name" value="POLY-BETA-1,6-N-ACETYL-D-GLUCOSAMINE N-DEACETYLASE"/>
    <property type="match status" value="1"/>
</dbReference>
<dbReference type="Proteomes" id="UP000317315">
    <property type="component" value="Unassembled WGS sequence"/>
</dbReference>
<comment type="subcellular location">
    <subcellularLocation>
        <location evidence="1">Secreted</location>
    </subcellularLocation>
</comment>
<dbReference type="Gene3D" id="3.20.20.370">
    <property type="entry name" value="Glycoside hydrolase/deacetylase"/>
    <property type="match status" value="1"/>
</dbReference>
<dbReference type="GO" id="GO:0005576">
    <property type="term" value="C:extracellular region"/>
    <property type="evidence" value="ECO:0007669"/>
    <property type="project" value="UniProtKB-SubCell"/>
</dbReference>
<dbReference type="OrthoDB" id="9778320at2"/>
<name>A0A521BV62_9BACT</name>
<dbReference type="GO" id="GO:0016810">
    <property type="term" value="F:hydrolase activity, acting on carbon-nitrogen (but not peptide) bonds"/>
    <property type="evidence" value="ECO:0007669"/>
    <property type="project" value="InterPro"/>
</dbReference>
<accession>A0A521BV62</accession>
<dbReference type="PANTHER" id="PTHR34216">
    <property type="match status" value="1"/>
</dbReference>
<keyword evidence="2" id="KW-0732">Signal</keyword>
<evidence type="ECO:0000256" key="2">
    <source>
        <dbReference type="ARBA" id="ARBA00022729"/>
    </source>
</evidence>
<sequence>MGFVVLLYHRVHPELGLSPKIFRKQMEFLKNHFNLIKLENLQNSKKFPSAMVTFDDGFSDFLFYAFPILKELSIPAVLFVSPDRVLDTKGIRTSAEDSNVSTYDAFKNSFLRGDNSPFLSWGELRYLESTGLVSVESHGLTHRAVLGKGKPYKEGKDWRIFSLPEDERKRVKEGTELTSILVSEKGKSEEELRLSKGILEEKLGKKVKALAWPWGIYSERAVKVARSLGYEFCFTTERGFNRGNYCRIKRLAVGNKKGMFWFRTRSLLYSL</sequence>
<dbReference type="SUPFAM" id="SSF88713">
    <property type="entry name" value="Glycoside hydrolase/deacetylase"/>
    <property type="match status" value="1"/>
</dbReference>
<dbReference type="Pfam" id="PF01522">
    <property type="entry name" value="Polysacc_deac_1"/>
    <property type="match status" value="1"/>
</dbReference>
<evidence type="ECO:0000256" key="1">
    <source>
        <dbReference type="ARBA" id="ARBA00004613"/>
    </source>
</evidence>
<evidence type="ECO:0000313" key="4">
    <source>
        <dbReference type="EMBL" id="SMO50350.1"/>
    </source>
</evidence>
<dbReference type="CDD" id="cd10969">
    <property type="entry name" value="CE4_Ecf1_like_5s"/>
    <property type="match status" value="1"/>
</dbReference>
<protein>
    <submittedName>
        <fullName evidence="4">Polysaccharide deacetylase</fullName>
    </submittedName>
</protein>
<dbReference type="InterPro" id="IPR011330">
    <property type="entry name" value="Glyco_hydro/deAcase_b/a-brl"/>
</dbReference>
<dbReference type="EMBL" id="FXTM01000007">
    <property type="protein sequence ID" value="SMO50350.1"/>
    <property type="molecule type" value="Genomic_DNA"/>
</dbReference>
<dbReference type="GO" id="GO:0005975">
    <property type="term" value="P:carbohydrate metabolic process"/>
    <property type="evidence" value="ECO:0007669"/>
    <property type="project" value="InterPro"/>
</dbReference>
<evidence type="ECO:0000259" key="3">
    <source>
        <dbReference type="PROSITE" id="PS51677"/>
    </source>
</evidence>
<keyword evidence="5" id="KW-1185">Reference proteome</keyword>
<dbReference type="PROSITE" id="PS51677">
    <property type="entry name" value="NODB"/>
    <property type="match status" value="1"/>
</dbReference>
<proteinExistence type="predicted"/>
<dbReference type="InterPro" id="IPR051398">
    <property type="entry name" value="Polysacch_Deacetylase"/>
</dbReference>
<reference evidence="4 5" key="1">
    <citation type="submission" date="2017-05" db="EMBL/GenBank/DDBJ databases">
        <authorList>
            <person name="Varghese N."/>
            <person name="Submissions S."/>
        </authorList>
    </citation>
    <scope>NUCLEOTIDE SEQUENCE [LARGE SCALE GENOMIC DNA]</scope>
    <source>
        <strain evidence="4 5">DSM 16304</strain>
    </source>
</reference>
<dbReference type="InterPro" id="IPR002509">
    <property type="entry name" value="NODB_dom"/>
</dbReference>
<dbReference type="RefSeq" id="WP_142934855.1">
    <property type="nucleotide sequence ID" value="NZ_FXTM01000007.1"/>
</dbReference>
<evidence type="ECO:0000313" key="5">
    <source>
        <dbReference type="Proteomes" id="UP000317315"/>
    </source>
</evidence>
<gene>
    <name evidence="4" type="ORF">SAMN06269117_10769</name>
</gene>
<organism evidence="4 5">
    <name type="scientific">Balnearium lithotrophicum</name>
    <dbReference type="NCBI Taxonomy" id="223788"/>
    <lineage>
        <taxon>Bacteria</taxon>
        <taxon>Pseudomonadati</taxon>
        <taxon>Aquificota</taxon>
        <taxon>Aquificia</taxon>
        <taxon>Desulfurobacteriales</taxon>
        <taxon>Desulfurobacteriaceae</taxon>
        <taxon>Balnearium</taxon>
    </lineage>
</organism>
<feature type="domain" description="NodB homology" evidence="3">
    <location>
        <begin position="48"/>
        <end position="271"/>
    </location>
</feature>
<dbReference type="AlphaFoldDB" id="A0A521BV62"/>